<evidence type="ECO:0000256" key="9">
    <source>
        <dbReference type="SAM" id="Phobius"/>
    </source>
</evidence>
<keyword evidence="4" id="KW-1003">Cell membrane</keyword>
<organism evidence="10 11">
    <name type="scientific">Oceanisphaera arctica</name>
    <dbReference type="NCBI Taxonomy" id="641510"/>
    <lineage>
        <taxon>Bacteria</taxon>
        <taxon>Pseudomonadati</taxon>
        <taxon>Pseudomonadota</taxon>
        <taxon>Gammaproteobacteria</taxon>
        <taxon>Aeromonadales</taxon>
        <taxon>Aeromonadaceae</taxon>
        <taxon>Oceanisphaera</taxon>
    </lineage>
</organism>
<proteinExistence type="inferred from homology"/>
<gene>
    <name evidence="10" type="ORF">UN63_08090</name>
</gene>
<evidence type="ECO:0000256" key="1">
    <source>
        <dbReference type="ARBA" id="ARBA00004429"/>
    </source>
</evidence>
<dbReference type="AlphaFoldDB" id="A0A2P5TMP9"/>
<evidence type="ECO:0000256" key="7">
    <source>
        <dbReference type="ARBA" id="ARBA00022989"/>
    </source>
</evidence>
<keyword evidence="8 9" id="KW-0472">Membrane</keyword>
<comment type="caution">
    <text evidence="10">The sequence shown here is derived from an EMBL/GenBank/DDBJ whole genome shotgun (WGS) entry which is preliminary data.</text>
</comment>
<dbReference type="OrthoDB" id="7066670at2"/>
<keyword evidence="11" id="KW-1185">Reference proteome</keyword>
<comment type="subcellular location">
    <subcellularLocation>
        <location evidence="1">Cell inner membrane</location>
        <topology evidence="1">Multi-pass membrane protein</topology>
    </subcellularLocation>
</comment>
<evidence type="ECO:0000256" key="2">
    <source>
        <dbReference type="ARBA" id="ARBA00009474"/>
    </source>
</evidence>
<evidence type="ECO:0000256" key="4">
    <source>
        <dbReference type="ARBA" id="ARBA00022475"/>
    </source>
</evidence>
<comment type="similarity">
    <text evidence="2">Belongs to the UPF0208 family.</text>
</comment>
<accession>A0A2P5TMP9</accession>
<dbReference type="NCBIfam" id="NF002493">
    <property type="entry name" value="PRK01816.1"/>
    <property type="match status" value="1"/>
</dbReference>
<dbReference type="GO" id="GO:0005886">
    <property type="term" value="C:plasma membrane"/>
    <property type="evidence" value="ECO:0007669"/>
    <property type="project" value="UniProtKB-SubCell"/>
</dbReference>
<dbReference type="EMBL" id="MPZM01000013">
    <property type="protein sequence ID" value="PPL16682.1"/>
    <property type="molecule type" value="Genomic_DNA"/>
</dbReference>
<dbReference type="Pfam" id="PF04217">
    <property type="entry name" value="DUF412"/>
    <property type="match status" value="1"/>
</dbReference>
<evidence type="ECO:0000313" key="10">
    <source>
        <dbReference type="EMBL" id="PPL16682.1"/>
    </source>
</evidence>
<keyword evidence="6 9" id="KW-0812">Transmembrane</keyword>
<reference evidence="11" key="1">
    <citation type="submission" date="2016-11" db="EMBL/GenBank/DDBJ databases">
        <authorList>
            <person name="Sisinthy S."/>
            <person name="Ara S."/>
            <person name="Gundlapally S.R."/>
        </authorList>
    </citation>
    <scope>NUCLEOTIDE SEQUENCE [LARGE SCALE GENOMIC DNA]</scope>
    <source>
        <strain evidence="11">V1-41</strain>
    </source>
</reference>
<feature type="transmembrane region" description="Helical" evidence="9">
    <location>
        <begin position="39"/>
        <end position="57"/>
    </location>
</feature>
<evidence type="ECO:0000256" key="8">
    <source>
        <dbReference type="ARBA" id="ARBA00023136"/>
    </source>
</evidence>
<dbReference type="InterPro" id="IPR007334">
    <property type="entry name" value="UPF0208"/>
</dbReference>
<keyword evidence="5" id="KW-0997">Cell inner membrane</keyword>
<evidence type="ECO:0000256" key="6">
    <source>
        <dbReference type="ARBA" id="ARBA00022692"/>
    </source>
</evidence>
<keyword evidence="7 9" id="KW-1133">Transmembrane helix</keyword>
<evidence type="ECO:0000256" key="5">
    <source>
        <dbReference type="ARBA" id="ARBA00022519"/>
    </source>
</evidence>
<feature type="transmembrane region" description="Helical" evidence="9">
    <location>
        <begin position="63"/>
        <end position="85"/>
    </location>
</feature>
<dbReference type="Proteomes" id="UP000242231">
    <property type="component" value="Unassembled WGS sequence"/>
</dbReference>
<dbReference type="RefSeq" id="WP_104486273.1">
    <property type="nucleotide sequence ID" value="NZ_BMYB01000014.1"/>
</dbReference>
<name>A0A2P5TMP9_9GAMM</name>
<sequence length="146" mass="16506">MSTFTTTLHRGSDYLGVWPKERQLAALFPEHRVMSATRLGIRAMPALITLSLLVQFQMGDPQYWPGVVASVLFLASLPVQGLYWLGKRADTRLPPTLVNWYRQLYAKIAATGVPIKEPIAKPRYFELGEALSLAFKQLDKSFIRDL</sequence>
<evidence type="ECO:0000256" key="3">
    <source>
        <dbReference type="ARBA" id="ARBA00018831"/>
    </source>
</evidence>
<protein>
    <recommendedName>
        <fullName evidence="3">UPF0208 membrane protein YfbV</fullName>
    </recommendedName>
</protein>
<evidence type="ECO:0000313" key="11">
    <source>
        <dbReference type="Proteomes" id="UP000242231"/>
    </source>
</evidence>